<dbReference type="Proteomes" id="UP001177670">
    <property type="component" value="Unassembled WGS sequence"/>
</dbReference>
<proteinExistence type="predicted"/>
<reference evidence="1" key="1">
    <citation type="submission" date="2021-10" db="EMBL/GenBank/DDBJ databases">
        <title>Melipona bicolor Genome sequencing and assembly.</title>
        <authorList>
            <person name="Araujo N.S."/>
            <person name="Arias M.C."/>
        </authorList>
    </citation>
    <scope>NUCLEOTIDE SEQUENCE</scope>
    <source>
        <strain evidence="1">USP_2M_L1-L4_2017</strain>
        <tissue evidence="1">Whole body</tissue>
    </source>
</reference>
<organism evidence="1 2">
    <name type="scientific">Melipona bicolor</name>
    <dbReference type="NCBI Taxonomy" id="60889"/>
    <lineage>
        <taxon>Eukaryota</taxon>
        <taxon>Metazoa</taxon>
        <taxon>Ecdysozoa</taxon>
        <taxon>Arthropoda</taxon>
        <taxon>Hexapoda</taxon>
        <taxon>Insecta</taxon>
        <taxon>Pterygota</taxon>
        <taxon>Neoptera</taxon>
        <taxon>Endopterygota</taxon>
        <taxon>Hymenoptera</taxon>
        <taxon>Apocrita</taxon>
        <taxon>Aculeata</taxon>
        <taxon>Apoidea</taxon>
        <taxon>Anthophila</taxon>
        <taxon>Apidae</taxon>
        <taxon>Melipona</taxon>
    </lineage>
</organism>
<gene>
    <name evidence="1" type="ORF">K0M31_010559</name>
</gene>
<feature type="non-terminal residue" evidence="1">
    <location>
        <position position="1"/>
    </location>
</feature>
<comment type="caution">
    <text evidence="1">The sequence shown here is derived from an EMBL/GenBank/DDBJ whole genome shotgun (WGS) entry which is preliminary data.</text>
</comment>
<evidence type="ECO:0000313" key="1">
    <source>
        <dbReference type="EMBL" id="KAK1121252.1"/>
    </source>
</evidence>
<dbReference type="AlphaFoldDB" id="A0AA40KI81"/>
<protein>
    <submittedName>
        <fullName evidence="1">Uncharacterized protein</fullName>
    </submittedName>
</protein>
<dbReference type="EMBL" id="JAHYIQ010000027">
    <property type="protein sequence ID" value="KAK1121252.1"/>
    <property type="molecule type" value="Genomic_DNA"/>
</dbReference>
<accession>A0AA40KI81</accession>
<sequence length="99" mass="11380">QSLKLIAKNKRGSVFNNRNNRCDTGYGRVATPDEILQQAGDSLITGVLQMILEFIEDRYREIVSRSYVHLPTSNGRREERTRPYARSDKLTTLLALRVQ</sequence>
<keyword evidence="2" id="KW-1185">Reference proteome</keyword>
<evidence type="ECO:0000313" key="2">
    <source>
        <dbReference type="Proteomes" id="UP001177670"/>
    </source>
</evidence>
<name>A0AA40KI81_9HYME</name>